<gene>
    <name evidence="1" type="ORF">Ciccas_014234</name>
</gene>
<accession>A0ABD2PJM2</accession>
<protein>
    <submittedName>
        <fullName evidence="1">Uncharacterized protein</fullName>
    </submittedName>
</protein>
<evidence type="ECO:0000313" key="1">
    <source>
        <dbReference type="EMBL" id="KAL3307255.1"/>
    </source>
</evidence>
<dbReference type="EMBL" id="JBJKFK010007857">
    <property type="protein sequence ID" value="KAL3307255.1"/>
    <property type="molecule type" value="Genomic_DNA"/>
</dbReference>
<organism evidence="1 2">
    <name type="scientific">Cichlidogyrus casuarinus</name>
    <dbReference type="NCBI Taxonomy" id="1844966"/>
    <lineage>
        <taxon>Eukaryota</taxon>
        <taxon>Metazoa</taxon>
        <taxon>Spiralia</taxon>
        <taxon>Lophotrochozoa</taxon>
        <taxon>Platyhelminthes</taxon>
        <taxon>Monogenea</taxon>
        <taxon>Monopisthocotylea</taxon>
        <taxon>Dactylogyridea</taxon>
        <taxon>Ancyrocephalidae</taxon>
        <taxon>Cichlidogyrus</taxon>
    </lineage>
</organism>
<reference evidence="1 2" key="1">
    <citation type="submission" date="2024-11" db="EMBL/GenBank/DDBJ databases">
        <title>Adaptive evolution of stress response genes in parasites aligns with host niche diversity.</title>
        <authorList>
            <person name="Hahn C."/>
            <person name="Resl P."/>
        </authorList>
    </citation>
    <scope>NUCLEOTIDE SEQUENCE [LARGE SCALE GENOMIC DNA]</scope>
    <source>
        <strain evidence="1">EGGRZ-B1_66</strain>
        <tissue evidence="1">Body</tissue>
    </source>
</reference>
<dbReference type="AlphaFoldDB" id="A0ABD2PJM2"/>
<sequence>MSPSFFLKFDQRISGTGGAKTVEVVLFDALSILQQLGSFLPIPVNLIFFEAKEHTQSVQ</sequence>
<evidence type="ECO:0000313" key="2">
    <source>
        <dbReference type="Proteomes" id="UP001626550"/>
    </source>
</evidence>
<comment type="caution">
    <text evidence="1">The sequence shown here is derived from an EMBL/GenBank/DDBJ whole genome shotgun (WGS) entry which is preliminary data.</text>
</comment>
<dbReference type="Proteomes" id="UP001626550">
    <property type="component" value="Unassembled WGS sequence"/>
</dbReference>
<name>A0ABD2PJM2_9PLAT</name>
<proteinExistence type="predicted"/>
<keyword evidence="2" id="KW-1185">Reference proteome</keyword>